<dbReference type="GeneID" id="84906964"/>
<comment type="caution">
    <text evidence="1">The sequence shown here is derived from an EMBL/GenBank/DDBJ whole genome shotgun (WGS) entry which is preliminary data.</text>
</comment>
<accession>C4GEY6</accession>
<proteinExistence type="predicted"/>
<evidence type="ECO:0000313" key="2">
    <source>
        <dbReference type="Proteomes" id="UP000003009"/>
    </source>
</evidence>
<sequence length="135" mass="15471">MKKKKISTHYLEQFLSWLMEAMHPDLAQFEGLNLANRASVRQLVNGYLKPRFDELSPGGQFRVKESLRYGVAMWSEATLQNCFPQTNCAFALPRGITAREMYQQIWADLFHGEACDVGDLATYEALPYDDFVIKA</sequence>
<gene>
    <name evidence="1" type="ORF">GCWU000324_00696</name>
</gene>
<dbReference type="RefSeq" id="WP_003794297.1">
    <property type="nucleotide sequence ID" value="NZ_GG665871.1"/>
</dbReference>
<dbReference type="OrthoDB" id="8607340at2"/>
<name>C4GEY6_9NEIS</name>
<dbReference type="STRING" id="629741.GCWU000324_00696"/>
<organism evidence="1 2">
    <name type="scientific">Kingella oralis ATCC 51147</name>
    <dbReference type="NCBI Taxonomy" id="629741"/>
    <lineage>
        <taxon>Bacteria</taxon>
        <taxon>Pseudomonadati</taxon>
        <taxon>Pseudomonadota</taxon>
        <taxon>Betaproteobacteria</taxon>
        <taxon>Neisseriales</taxon>
        <taxon>Neisseriaceae</taxon>
        <taxon>Kingella</taxon>
    </lineage>
</organism>
<keyword evidence="2" id="KW-1185">Reference proteome</keyword>
<dbReference type="EMBL" id="ACJW02000002">
    <property type="protein sequence ID" value="EEP68792.1"/>
    <property type="molecule type" value="Genomic_DNA"/>
</dbReference>
<dbReference type="HOGENOM" id="CLU_155802_0_0_4"/>
<dbReference type="Proteomes" id="UP000003009">
    <property type="component" value="Unassembled WGS sequence"/>
</dbReference>
<dbReference type="AlphaFoldDB" id="C4GEY6"/>
<evidence type="ECO:0000313" key="1">
    <source>
        <dbReference type="EMBL" id="EEP68792.1"/>
    </source>
</evidence>
<protein>
    <submittedName>
        <fullName evidence="1">Uncharacterized protein</fullName>
    </submittedName>
</protein>
<reference evidence="1" key="1">
    <citation type="submission" date="2009-04" db="EMBL/GenBank/DDBJ databases">
        <authorList>
            <person name="Weinstock G."/>
            <person name="Sodergren E."/>
            <person name="Clifton S."/>
            <person name="Fulton L."/>
            <person name="Fulton B."/>
            <person name="Courtney L."/>
            <person name="Fronick C."/>
            <person name="Harrison M."/>
            <person name="Strong C."/>
            <person name="Farmer C."/>
            <person name="Delahaunty K."/>
            <person name="Markovic C."/>
            <person name="Hall O."/>
            <person name="Minx P."/>
            <person name="Tomlinson C."/>
            <person name="Mitreva M."/>
            <person name="Nelson J."/>
            <person name="Hou S."/>
            <person name="Wollam A."/>
            <person name="Pepin K.H."/>
            <person name="Johnson M."/>
            <person name="Bhonagiri V."/>
            <person name="Nash W.E."/>
            <person name="Warren W."/>
            <person name="Chinwalla A."/>
            <person name="Mardis E.R."/>
            <person name="Wilson R.K."/>
        </authorList>
    </citation>
    <scope>NUCLEOTIDE SEQUENCE [LARGE SCALE GENOMIC DNA]</scope>
    <source>
        <strain evidence="1">ATCC 51147</strain>
    </source>
</reference>